<dbReference type="GO" id="GO:0009409">
    <property type="term" value="P:response to cold"/>
    <property type="evidence" value="ECO:0007669"/>
    <property type="project" value="TreeGrafter"/>
</dbReference>
<dbReference type="PROSITE" id="PS51194">
    <property type="entry name" value="HELICASE_CTER"/>
    <property type="match status" value="1"/>
</dbReference>
<accession>A0A7H2BMS1</accession>
<evidence type="ECO:0000313" key="13">
    <source>
        <dbReference type="Proteomes" id="UP000516421"/>
    </source>
</evidence>
<evidence type="ECO:0000259" key="9">
    <source>
        <dbReference type="PROSITE" id="PS51192"/>
    </source>
</evidence>
<gene>
    <name evidence="12" type="ORF">IDM48_03860</name>
</gene>
<dbReference type="InterPro" id="IPR014001">
    <property type="entry name" value="Helicase_ATP-bd"/>
</dbReference>
<evidence type="ECO:0000256" key="1">
    <source>
        <dbReference type="ARBA" id="ARBA00012552"/>
    </source>
</evidence>
<dbReference type="GO" id="GO:0005829">
    <property type="term" value="C:cytosol"/>
    <property type="evidence" value="ECO:0007669"/>
    <property type="project" value="TreeGrafter"/>
</dbReference>
<feature type="region of interest" description="Disordered" evidence="8">
    <location>
        <begin position="402"/>
        <end position="522"/>
    </location>
</feature>
<dbReference type="InterPro" id="IPR027417">
    <property type="entry name" value="P-loop_NTPase"/>
</dbReference>
<dbReference type="CDD" id="cd00268">
    <property type="entry name" value="DEADc"/>
    <property type="match status" value="1"/>
</dbReference>
<feature type="compositionally biased region" description="Basic and acidic residues" evidence="8">
    <location>
        <begin position="482"/>
        <end position="507"/>
    </location>
</feature>
<dbReference type="EC" id="3.6.4.13" evidence="1"/>
<dbReference type="InterPro" id="IPR014014">
    <property type="entry name" value="RNA_helicase_DEAD_Q_motif"/>
</dbReference>
<dbReference type="GO" id="GO:0033592">
    <property type="term" value="F:RNA strand annealing activity"/>
    <property type="evidence" value="ECO:0007669"/>
    <property type="project" value="TreeGrafter"/>
</dbReference>
<feature type="domain" description="DEAD-box RNA helicase Q" evidence="11">
    <location>
        <begin position="13"/>
        <end position="41"/>
    </location>
</feature>
<dbReference type="CDD" id="cd18787">
    <property type="entry name" value="SF2_C_DEAD"/>
    <property type="match status" value="1"/>
</dbReference>
<dbReference type="KEGG" id="rama:IDM48_03860"/>
<feature type="short sequence motif" description="Q motif" evidence="6">
    <location>
        <begin position="13"/>
        <end position="41"/>
    </location>
</feature>
<dbReference type="Gene3D" id="3.40.50.300">
    <property type="entry name" value="P-loop containing nucleotide triphosphate hydrolases"/>
    <property type="match status" value="2"/>
</dbReference>
<keyword evidence="4 7" id="KW-0347">Helicase</keyword>
<dbReference type="InterPro" id="IPR001650">
    <property type="entry name" value="Helicase_C-like"/>
</dbReference>
<dbReference type="Proteomes" id="UP000516421">
    <property type="component" value="Chromosome"/>
</dbReference>
<dbReference type="Pfam" id="PF00271">
    <property type="entry name" value="Helicase_C"/>
    <property type="match status" value="1"/>
</dbReference>
<dbReference type="PANTHER" id="PTHR47963:SF8">
    <property type="entry name" value="ATP-DEPENDENT RNA HELICASE DEAD"/>
    <property type="match status" value="1"/>
</dbReference>
<evidence type="ECO:0000256" key="2">
    <source>
        <dbReference type="ARBA" id="ARBA00022741"/>
    </source>
</evidence>
<evidence type="ECO:0000259" key="11">
    <source>
        <dbReference type="PROSITE" id="PS51195"/>
    </source>
</evidence>
<dbReference type="PROSITE" id="PS00039">
    <property type="entry name" value="DEAD_ATP_HELICASE"/>
    <property type="match status" value="1"/>
</dbReference>
<organism evidence="12 13">
    <name type="scientific">Rothia amarae</name>
    <dbReference type="NCBI Taxonomy" id="169480"/>
    <lineage>
        <taxon>Bacteria</taxon>
        <taxon>Bacillati</taxon>
        <taxon>Actinomycetota</taxon>
        <taxon>Actinomycetes</taxon>
        <taxon>Micrococcales</taxon>
        <taxon>Micrococcaceae</taxon>
        <taxon>Rothia</taxon>
    </lineage>
</organism>
<dbReference type="InterPro" id="IPR011545">
    <property type="entry name" value="DEAD/DEAH_box_helicase_dom"/>
</dbReference>
<dbReference type="GO" id="GO:0003724">
    <property type="term" value="F:RNA helicase activity"/>
    <property type="evidence" value="ECO:0007669"/>
    <property type="project" value="UniProtKB-EC"/>
</dbReference>
<dbReference type="InterPro" id="IPR044742">
    <property type="entry name" value="DEAD/DEAH_RhlB"/>
</dbReference>
<dbReference type="PROSITE" id="PS51192">
    <property type="entry name" value="HELICASE_ATP_BIND_1"/>
    <property type="match status" value="1"/>
</dbReference>
<dbReference type="GO" id="GO:0016787">
    <property type="term" value="F:hydrolase activity"/>
    <property type="evidence" value="ECO:0007669"/>
    <property type="project" value="UniProtKB-KW"/>
</dbReference>
<evidence type="ECO:0000256" key="5">
    <source>
        <dbReference type="ARBA" id="ARBA00022840"/>
    </source>
</evidence>
<feature type="compositionally biased region" description="Basic and acidic residues" evidence="8">
    <location>
        <begin position="453"/>
        <end position="466"/>
    </location>
</feature>
<feature type="compositionally biased region" description="Basic and acidic residues" evidence="8">
    <location>
        <begin position="408"/>
        <end position="421"/>
    </location>
</feature>
<dbReference type="PANTHER" id="PTHR47963">
    <property type="entry name" value="DEAD-BOX ATP-DEPENDENT RNA HELICASE 47, MITOCHONDRIAL"/>
    <property type="match status" value="1"/>
</dbReference>
<dbReference type="InterPro" id="IPR000629">
    <property type="entry name" value="RNA-helicase_DEAD-box_CS"/>
</dbReference>
<dbReference type="EMBL" id="CP061538">
    <property type="protein sequence ID" value="QNV40967.1"/>
    <property type="molecule type" value="Genomic_DNA"/>
</dbReference>
<feature type="domain" description="Helicase ATP-binding" evidence="9">
    <location>
        <begin position="44"/>
        <end position="224"/>
    </location>
</feature>
<keyword evidence="3 7" id="KW-0378">Hydrolase</keyword>
<evidence type="ECO:0000256" key="8">
    <source>
        <dbReference type="SAM" id="MobiDB-lite"/>
    </source>
</evidence>
<evidence type="ECO:0000256" key="6">
    <source>
        <dbReference type="PROSITE-ProRule" id="PRU00552"/>
    </source>
</evidence>
<dbReference type="AlphaFoldDB" id="A0A7H2BMS1"/>
<evidence type="ECO:0000256" key="7">
    <source>
        <dbReference type="RuleBase" id="RU000492"/>
    </source>
</evidence>
<keyword evidence="5 7" id="KW-0067">ATP-binding</keyword>
<dbReference type="SMART" id="SM00490">
    <property type="entry name" value="HELICc"/>
    <property type="match status" value="1"/>
</dbReference>
<evidence type="ECO:0000256" key="3">
    <source>
        <dbReference type="ARBA" id="ARBA00022801"/>
    </source>
</evidence>
<name>A0A7H2BMS1_9MICC</name>
<dbReference type="GO" id="GO:0005524">
    <property type="term" value="F:ATP binding"/>
    <property type="evidence" value="ECO:0007669"/>
    <property type="project" value="UniProtKB-KW"/>
</dbReference>
<dbReference type="InterPro" id="IPR050547">
    <property type="entry name" value="DEAD_box_RNA_helicases"/>
</dbReference>
<dbReference type="SMART" id="SM00487">
    <property type="entry name" value="DEXDc"/>
    <property type="match status" value="1"/>
</dbReference>
<keyword evidence="2 7" id="KW-0547">Nucleotide-binding</keyword>
<evidence type="ECO:0000259" key="10">
    <source>
        <dbReference type="PROSITE" id="PS51194"/>
    </source>
</evidence>
<dbReference type="SUPFAM" id="SSF52540">
    <property type="entry name" value="P-loop containing nucleoside triphosphate hydrolases"/>
    <property type="match status" value="1"/>
</dbReference>
<protein>
    <recommendedName>
        <fullName evidence="1">RNA helicase</fullName>
        <ecNumber evidence="1">3.6.4.13</ecNumber>
    </recommendedName>
</protein>
<evidence type="ECO:0000256" key="4">
    <source>
        <dbReference type="ARBA" id="ARBA00022806"/>
    </source>
</evidence>
<sequence length="522" mass="57726">MFSRKPSLTEEIKTFADYGLREDICEALAERGILSPFPIQALTLPVALGGHDIIGQAKTGTGKTLGFGLPAIQRVVGRDDAGWSHLKSPGAPQALIVVPTRELAIQVGSDLEAAAKKRNARTVTLYGGVPYESQVKVLDEGVELVVGTPGRLIDLQRQKKLNLSQVKIVVLDEADEMLDLGFLPDVEKLLAVLPEVRQTMLFSATMPGPVVTMARRYMTKPMHIQASSPDDESITKASIRQVIYRAHPLDKDELVGRILRANGRGRTIIFCKTKRSAAKLADELNTRGFAAGALHGDLNQGAREQALQAFRDDRVDVLVATDVAARGIDVDDVTHVINFQCPEDEKTYLHRVGRTGRAANNGTAVTLVDWEDVPRWSLINKALELGVPEPVETYSSSDHLFTDLDIPEGVKGKLPRDEQTKEGLSQNHSAGLRSNNRRNERVGSRQGNGRNRNRSERRGDRRRDGEQSAQNEKSNNRRPQRRRADGDSAQKTADSREKSVEKSSDGTRRRRRRRKPADNKGE</sequence>
<feature type="compositionally biased region" description="Polar residues" evidence="8">
    <location>
        <begin position="422"/>
        <end position="434"/>
    </location>
</feature>
<dbReference type="Pfam" id="PF00270">
    <property type="entry name" value="DEAD"/>
    <property type="match status" value="1"/>
</dbReference>
<proteinExistence type="inferred from homology"/>
<dbReference type="PROSITE" id="PS51195">
    <property type="entry name" value="Q_MOTIF"/>
    <property type="match status" value="1"/>
</dbReference>
<reference evidence="12 13" key="1">
    <citation type="submission" date="2020-09" db="EMBL/GenBank/DDBJ databases">
        <title>Investigation of environmental microbe.</title>
        <authorList>
            <person name="Ou Y."/>
            <person name="Kang Q."/>
        </authorList>
    </citation>
    <scope>NUCLEOTIDE SEQUENCE [LARGE SCALE GENOMIC DNA]</scope>
    <source>
        <strain evidence="12 13">KJZ-9</strain>
    </source>
</reference>
<comment type="similarity">
    <text evidence="7">Belongs to the DEAD box helicase family.</text>
</comment>
<feature type="domain" description="Helicase C-terminal" evidence="10">
    <location>
        <begin position="250"/>
        <end position="399"/>
    </location>
</feature>
<evidence type="ECO:0000313" key="12">
    <source>
        <dbReference type="EMBL" id="QNV40967.1"/>
    </source>
</evidence>
<dbReference type="GO" id="GO:0005840">
    <property type="term" value="C:ribosome"/>
    <property type="evidence" value="ECO:0007669"/>
    <property type="project" value="TreeGrafter"/>
</dbReference>
<keyword evidence="13" id="KW-1185">Reference proteome</keyword>